<reference evidence="2 3" key="1">
    <citation type="submission" date="2019-04" db="EMBL/GenBank/DDBJ databases">
        <title>Draft genome of the big-headed turtle Platysternon megacephalum.</title>
        <authorList>
            <person name="Gong S."/>
        </authorList>
    </citation>
    <scope>NUCLEOTIDE SEQUENCE [LARGE SCALE GENOMIC DNA]</scope>
    <source>
        <strain evidence="2">DO16091913</strain>
        <tissue evidence="2">Muscle</tissue>
    </source>
</reference>
<evidence type="ECO:0000256" key="1">
    <source>
        <dbReference type="SAM" id="MobiDB-lite"/>
    </source>
</evidence>
<comment type="caution">
    <text evidence="2">The sequence shown here is derived from an EMBL/GenBank/DDBJ whole genome shotgun (WGS) entry which is preliminary data.</text>
</comment>
<evidence type="ECO:0000313" key="2">
    <source>
        <dbReference type="EMBL" id="TFK01234.1"/>
    </source>
</evidence>
<gene>
    <name evidence="2" type="ORF">DR999_PMT16570</name>
</gene>
<feature type="region of interest" description="Disordered" evidence="1">
    <location>
        <begin position="29"/>
        <end position="77"/>
    </location>
</feature>
<dbReference type="Proteomes" id="UP000297703">
    <property type="component" value="Unassembled WGS sequence"/>
</dbReference>
<feature type="compositionally biased region" description="Basic and acidic residues" evidence="1">
    <location>
        <begin position="30"/>
        <end position="59"/>
    </location>
</feature>
<name>A0A4D9E260_9SAUR</name>
<reference evidence="2 3" key="2">
    <citation type="submission" date="2019-04" db="EMBL/GenBank/DDBJ databases">
        <title>The genome sequence of big-headed turtle.</title>
        <authorList>
            <person name="Gong S."/>
        </authorList>
    </citation>
    <scope>NUCLEOTIDE SEQUENCE [LARGE SCALE GENOMIC DNA]</scope>
    <source>
        <strain evidence="2">DO16091913</strain>
        <tissue evidence="2">Muscle</tissue>
    </source>
</reference>
<proteinExistence type="predicted"/>
<accession>A0A4D9E260</accession>
<dbReference type="AlphaFoldDB" id="A0A4D9E260"/>
<sequence length="77" mass="8806">MCRDPGFLWLIGDGADTTIRVLTHCSYDSNSKDKTDKTTEAPKKWQEKRREEKALEKGWRHTACMPPLPSPEKMSGL</sequence>
<protein>
    <submittedName>
        <fullName evidence="2">Sodium-dependent neutral amino acid transporter SLC6A17</fullName>
    </submittedName>
</protein>
<organism evidence="2 3">
    <name type="scientific">Platysternon megacephalum</name>
    <name type="common">big-headed turtle</name>
    <dbReference type="NCBI Taxonomy" id="55544"/>
    <lineage>
        <taxon>Eukaryota</taxon>
        <taxon>Metazoa</taxon>
        <taxon>Chordata</taxon>
        <taxon>Craniata</taxon>
        <taxon>Vertebrata</taxon>
        <taxon>Euteleostomi</taxon>
        <taxon>Archelosauria</taxon>
        <taxon>Testudinata</taxon>
        <taxon>Testudines</taxon>
        <taxon>Cryptodira</taxon>
        <taxon>Durocryptodira</taxon>
        <taxon>Testudinoidea</taxon>
        <taxon>Platysternidae</taxon>
        <taxon>Platysternon</taxon>
    </lineage>
</organism>
<keyword evidence="3" id="KW-1185">Reference proteome</keyword>
<evidence type="ECO:0000313" key="3">
    <source>
        <dbReference type="Proteomes" id="UP000297703"/>
    </source>
</evidence>
<dbReference type="EMBL" id="QXTE01000235">
    <property type="protein sequence ID" value="TFK01234.1"/>
    <property type="molecule type" value="Genomic_DNA"/>
</dbReference>